<reference evidence="5 6" key="1">
    <citation type="journal article" date="2018" name="Sci. Rep.">
        <title>Comparative analysis of the Pocillopora damicornis genome highlights role of immune system in coral evolution.</title>
        <authorList>
            <person name="Cunning R."/>
            <person name="Bay R.A."/>
            <person name="Gillette P."/>
            <person name="Baker A.C."/>
            <person name="Traylor-Knowles N."/>
        </authorList>
    </citation>
    <scope>NUCLEOTIDE SEQUENCE [LARGE SCALE GENOMIC DNA]</scope>
    <source>
        <strain evidence="5">RSMAS</strain>
        <tissue evidence="5">Whole animal</tissue>
    </source>
</reference>
<dbReference type="InterPro" id="IPR051772">
    <property type="entry name" value="Gastrokine"/>
</dbReference>
<dbReference type="Proteomes" id="UP000275408">
    <property type="component" value="Unassembled WGS sequence"/>
</dbReference>
<evidence type="ECO:0000313" key="5">
    <source>
        <dbReference type="EMBL" id="RMX53086.1"/>
    </source>
</evidence>
<dbReference type="Gene3D" id="3.30.390.150">
    <property type="match status" value="1"/>
</dbReference>
<gene>
    <name evidence="5" type="ORF">pdam_00018883</name>
</gene>
<feature type="domain" description="BRICHOS" evidence="4">
    <location>
        <begin position="66"/>
        <end position="158"/>
    </location>
</feature>
<keyword evidence="1" id="KW-1015">Disulfide bond</keyword>
<dbReference type="SMART" id="SM01039">
    <property type="entry name" value="BRICHOS"/>
    <property type="match status" value="1"/>
</dbReference>
<evidence type="ECO:0000313" key="6">
    <source>
        <dbReference type="Proteomes" id="UP000275408"/>
    </source>
</evidence>
<dbReference type="PROSITE" id="PS50869">
    <property type="entry name" value="BRICHOS"/>
    <property type="match status" value="1"/>
</dbReference>
<evidence type="ECO:0000256" key="1">
    <source>
        <dbReference type="ARBA" id="ARBA00023157"/>
    </source>
</evidence>
<dbReference type="InterPro" id="IPR007084">
    <property type="entry name" value="BRICHOS_dom"/>
</dbReference>
<keyword evidence="6" id="KW-1185">Reference proteome</keyword>
<feature type="region of interest" description="Disordered" evidence="2">
    <location>
        <begin position="164"/>
        <end position="183"/>
    </location>
</feature>
<accession>A0A3M6UHH9</accession>
<dbReference type="AlphaFoldDB" id="A0A3M6UHH9"/>
<evidence type="ECO:0000256" key="3">
    <source>
        <dbReference type="SAM" id="SignalP"/>
    </source>
</evidence>
<keyword evidence="3" id="KW-0732">Signal</keyword>
<feature type="chain" id="PRO_5018221578" description="BRICHOS domain-containing protein" evidence="3">
    <location>
        <begin position="20"/>
        <end position="326"/>
    </location>
</feature>
<feature type="signal peptide" evidence="3">
    <location>
        <begin position="1"/>
        <end position="19"/>
    </location>
</feature>
<protein>
    <recommendedName>
        <fullName evidence="4">BRICHOS domain-containing protein</fullName>
    </recommendedName>
</protein>
<dbReference type="OrthoDB" id="5983939at2759"/>
<evidence type="ECO:0000256" key="2">
    <source>
        <dbReference type="SAM" id="MobiDB-lite"/>
    </source>
</evidence>
<dbReference type="PANTHER" id="PTHR16483">
    <property type="entry name" value="GASTROKINE 1"/>
    <property type="match status" value="1"/>
</dbReference>
<dbReference type="Pfam" id="PF04089">
    <property type="entry name" value="BRICHOS"/>
    <property type="match status" value="1"/>
</dbReference>
<comment type="caution">
    <text evidence="5">The sequence shown here is derived from an EMBL/GenBank/DDBJ whole genome shotgun (WGS) entry which is preliminary data.</text>
</comment>
<sequence length="326" mass="38087">MACLFSFLIVLVILSLSSASPTNDGRRMKKQVVDFDIDISEGGTGYTEKIEVDLEKQTELFQVPTHPGVDRSDVLHDFKNDLTMLRFPESKICYLFPLVKRQSRPEKLMRDHMTAQKMNITETRRVYSRWVLDGEVTDRSWLGEEVNGFCAQYTIYHVTEEWEHDTEEKTESGTSPDRVKRQSVSAVNDTKLCRGGMDLNTSLQVCAKSKMKCRETLGCFQIEKCREAKKRERRSWAGFFGFLGYYGRYGRYGHHRLQRRYPPYAPPAQRKKQKKVERPRCWNVHDTRRIIKCCEYICEKIDRPTTPTVETEENTESLLEVLQGRL</sequence>
<organism evidence="5 6">
    <name type="scientific">Pocillopora damicornis</name>
    <name type="common">Cauliflower coral</name>
    <name type="synonym">Millepora damicornis</name>
    <dbReference type="NCBI Taxonomy" id="46731"/>
    <lineage>
        <taxon>Eukaryota</taxon>
        <taxon>Metazoa</taxon>
        <taxon>Cnidaria</taxon>
        <taxon>Anthozoa</taxon>
        <taxon>Hexacorallia</taxon>
        <taxon>Scleractinia</taxon>
        <taxon>Astrocoeniina</taxon>
        <taxon>Pocilloporidae</taxon>
        <taxon>Pocillopora</taxon>
    </lineage>
</organism>
<proteinExistence type="predicted"/>
<name>A0A3M6UHH9_POCDA</name>
<evidence type="ECO:0000259" key="4">
    <source>
        <dbReference type="PROSITE" id="PS50869"/>
    </source>
</evidence>
<dbReference type="EMBL" id="RCHS01001514">
    <property type="protein sequence ID" value="RMX53086.1"/>
    <property type="molecule type" value="Genomic_DNA"/>
</dbReference>